<dbReference type="KEGG" id="lvi:G7068_13225"/>
<dbReference type="RefSeq" id="WP_166292388.1">
    <property type="nucleotide sequence ID" value="NZ_CP049863.1"/>
</dbReference>
<evidence type="ECO:0000313" key="2">
    <source>
        <dbReference type="Proteomes" id="UP000502677"/>
    </source>
</evidence>
<organism evidence="1 2">
    <name type="scientific">Leucobacter viscericola</name>
    <dbReference type="NCBI Taxonomy" id="2714935"/>
    <lineage>
        <taxon>Bacteria</taxon>
        <taxon>Bacillati</taxon>
        <taxon>Actinomycetota</taxon>
        <taxon>Actinomycetes</taxon>
        <taxon>Micrococcales</taxon>
        <taxon>Microbacteriaceae</taxon>
        <taxon>Leucobacter</taxon>
    </lineage>
</organism>
<keyword evidence="2" id="KW-1185">Reference proteome</keyword>
<sequence>MRIAAAFLADAANIREGTLGVLSGFINTINREEFPASLGATLVVVVEYDENEARRGDPERTFRARCEPAVGGGEIFSLEGTFSLGGGNDSFGYIPMVFPLTEAQIPMPGSYRIIFEGTGLERVDVRFYANPSSMPGLEDPEFNDSDFED</sequence>
<protein>
    <submittedName>
        <fullName evidence="1">Uncharacterized protein</fullName>
    </submittedName>
</protein>
<gene>
    <name evidence="1" type="ORF">G7068_13225</name>
</gene>
<dbReference type="Pfam" id="PF22091">
    <property type="entry name" value="DUF6941"/>
    <property type="match status" value="1"/>
</dbReference>
<dbReference type="InterPro" id="IPR054221">
    <property type="entry name" value="DUF6941"/>
</dbReference>
<accession>A0A6G7XI55</accession>
<reference evidence="1 2" key="1">
    <citation type="submission" date="2020-03" db="EMBL/GenBank/DDBJ databases">
        <title>Leucobacter sp. nov., isolated from beetles.</title>
        <authorList>
            <person name="Hyun D.-W."/>
            <person name="Bae J.-W."/>
        </authorList>
    </citation>
    <scope>NUCLEOTIDE SEQUENCE [LARGE SCALE GENOMIC DNA]</scope>
    <source>
        <strain evidence="1 2">HDW9C</strain>
    </source>
</reference>
<dbReference type="Proteomes" id="UP000502677">
    <property type="component" value="Chromosome"/>
</dbReference>
<dbReference type="AlphaFoldDB" id="A0A6G7XI55"/>
<name>A0A6G7XI55_9MICO</name>
<evidence type="ECO:0000313" key="1">
    <source>
        <dbReference type="EMBL" id="QIK64048.1"/>
    </source>
</evidence>
<proteinExistence type="predicted"/>
<dbReference type="EMBL" id="CP049863">
    <property type="protein sequence ID" value="QIK64048.1"/>
    <property type="molecule type" value="Genomic_DNA"/>
</dbReference>